<protein>
    <submittedName>
        <fullName evidence="9">Arsenite efflux pump ArsB, ACR3 family</fullName>
    </submittedName>
</protein>
<dbReference type="PANTHER" id="PTHR43057">
    <property type="entry name" value="ARSENITE EFFLUX TRANSPORTER"/>
    <property type="match status" value="1"/>
</dbReference>
<feature type="transmembrane region" description="Helical" evidence="8">
    <location>
        <begin position="199"/>
        <end position="223"/>
    </location>
</feature>
<feature type="transmembrane region" description="Helical" evidence="8">
    <location>
        <begin position="289"/>
        <end position="311"/>
    </location>
</feature>
<keyword evidence="4" id="KW-1003">Cell membrane</keyword>
<keyword evidence="10" id="KW-1185">Reference proteome</keyword>
<dbReference type="AlphaFoldDB" id="A0A1H2FD10"/>
<accession>A0A1H2FD10</accession>
<comment type="similarity">
    <text evidence="2">Belongs to the arsenical resistance-3 (ACR3) (TC 2.A.59) family.</text>
</comment>
<feature type="transmembrane region" description="Helical" evidence="8">
    <location>
        <begin position="229"/>
        <end position="251"/>
    </location>
</feature>
<dbReference type="KEGG" id="nur:ATY38_08870"/>
<keyword evidence="5 8" id="KW-0812">Transmembrane</keyword>
<feature type="transmembrane region" description="Helical" evidence="8">
    <location>
        <begin position="37"/>
        <end position="56"/>
    </location>
</feature>
<evidence type="ECO:0000256" key="7">
    <source>
        <dbReference type="ARBA" id="ARBA00023136"/>
    </source>
</evidence>
<name>A0A1H2FD10_9PROT</name>
<dbReference type="InterPro" id="IPR038770">
    <property type="entry name" value="Na+/solute_symporter_sf"/>
</dbReference>
<dbReference type="GO" id="GO:0015105">
    <property type="term" value="F:arsenite transmembrane transporter activity"/>
    <property type="evidence" value="ECO:0007669"/>
    <property type="project" value="TreeGrafter"/>
</dbReference>
<evidence type="ECO:0000256" key="8">
    <source>
        <dbReference type="SAM" id="Phobius"/>
    </source>
</evidence>
<feature type="transmembrane region" description="Helical" evidence="8">
    <location>
        <begin position="96"/>
        <end position="115"/>
    </location>
</feature>
<evidence type="ECO:0000313" key="9">
    <source>
        <dbReference type="EMBL" id="SDU05143.1"/>
    </source>
</evidence>
<proteinExistence type="inferred from homology"/>
<dbReference type="GO" id="GO:0015297">
    <property type="term" value="F:antiporter activity"/>
    <property type="evidence" value="ECO:0007669"/>
    <property type="project" value="InterPro"/>
</dbReference>
<dbReference type="Pfam" id="PF01758">
    <property type="entry name" value="SBF"/>
    <property type="match status" value="1"/>
</dbReference>
<feature type="transmembrane region" description="Helical" evidence="8">
    <location>
        <begin position="127"/>
        <end position="148"/>
    </location>
</feature>
<dbReference type="GO" id="GO:0005886">
    <property type="term" value="C:plasma membrane"/>
    <property type="evidence" value="ECO:0007669"/>
    <property type="project" value="UniProtKB-SubCell"/>
</dbReference>
<evidence type="ECO:0000313" key="10">
    <source>
        <dbReference type="Proteomes" id="UP000182882"/>
    </source>
</evidence>
<dbReference type="Proteomes" id="UP000182882">
    <property type="component" value="Unassembled WGS sequence"/>
</dbReference>
<evidence type="ECO:0000256" key="4">
    <source>
        <dbReference type="ARBA" id="ARBA00022475"/>
    </source>
</evidence>
<organism evidence="9 10">
    <name type="scientific">Nitrosomonas ureae</name>
    <dbReference type="NCBI Taxonomy" id="44577"/>
    <lineage>
        <taxon>Bacteria</taxon>
        <taxon>Pseudomonadati</taxon>
        <taxon>Pseudomonadota</taxon>
        <taxon>Betaproteobacteria</taxon>
        <taxon>Nitrosomonadales</taxon>
        <taxon>Nitrosomonadaceae</taxon>
        <taxon>Nitrosomonas</taxon>
    </lineage>
</organism>
<keyword evidence="6 8" id="KW-1133">Transmembrane helix</keyword>
<feature type="transmembrane region" description="Helical" evidence="8">
    <location>
        <begin position="168"/>
        <end position="187"/>
    </location>
</feature>
<feature type="transmembrane region" description="Helical" evidence="8">
    <location>
        <begin position="68"/>
        <end position="90"/>
    </location>
</feature>
<keyword evidence="3" id="KW-0813">Transport</keyword>
<dbReference type="Gene3D" id="1.20.1530.20">
    <property type="match status" value="1"/>
</dbReference>
<dbReference type="InterPro" id="IPR002657">
    <property type="entry name" value="BilAc:Na_symport/Acr3"/>
</dbReference>
<dbReference type="RefSeq" id="WP_062558990.1">
    <property type="nucleotide sequence ID" value="NZ_CP013341.1"/>
</dbReference>
<dbReference type="EMBL" id="FNLN01000020">
    <property type="protein sequence ID" value="SDU05143.1"/>
    <property type="molecule type" value="Genomic_DNA"/>
</dbReference>
<evidence type="ECO:0000256" key="2">
    <source>
        <dbReference type="ARBA" id="ARBA00010110"/>
    </source>
</evidence>
<comment type="subcellular location">
    <subcellularLocation>
        <location evidence="1">Cell membrane</location>
        <topology evidence="1">Multi-pass membrane protein</topology>
    </subcellularLocation>
</comment>
<reference evidence="10" key="1">
    <citation type="submission" date="2016-10" db="EMBL/GenBank/DDBJ databases">
        <authorList>
            <person name="Varghese N."/>
            <person name="Submissions S."/>
        </authorList>
    </citation>
    <scope>NUCLEOTIDE SEQUENCE [LARGE SCALE GENOMIC DNA]</scope>
    <source>
        <strain evidence="10">Nm10</strain>
    </source>
</reference>
<gene>
    <name evidence="9" type="ORF">SAMN05216406_12021</name>
</gene>
<dbReference type="PANTHER" id="PTHR43057:SF1">
    <property type="entry name" value="ARSENICAL-RESISTANCE PROTEIN 3"/>
    <property type="match status" value="1"/>
</dbReference>
<evidence type="ECO:0000256" key="1">
    <source>
        <dbReference type="ARBA" id="ARBA00004651"/>
    </source>
</evidence>
<evidence type="ECO:0000256" key="5">
    <source>
        <dbReference type="ARBA" id="ARBA00022692"/>
    </source>
</evidence>
<dbReference type="InterPro" id="IPR004706">
    <property type="entry name" value="Arsenical-R_Acr3"/>
</dbReference>
<keyword evidence="7 8" id="KW-0472">Membrane</keyword>
<sequence>MDRLTLERQQVWIYLAAIAGGLALGDARPDIGPYLETLLWPVLAVLLYVTFVQVPLLHVRDAFRDGRFVVAAMIGNFVLIPLAVWLILQWLPDDPVLHLGVLLVLLVPCTDWFITFVQLGRGNTARAVAVTPLNLLAQLLLLPVYLWLMLPAADFSAALRTEDMLPAAFTLVGLPLLAAVFTEQWIETKPGRAIWRDRLGWWPVPLLAVVVFLIAGAQVGAVLNAGPVLLTVLPVFAGFLLAAALIARLLTRVLRLPMDSGRTLAFSFGTRNSFVVLPFALALPAGWETATVIIVFQSLVELFGMVFYLWWLPKRLFNETSIAITKRNS</sequence>
<evidence type="ECO:0000256" key="3">
    <source>
        <dbReference type="ARBA" id="ARBA00022448"/>
    </source>
</evidence>
<feature type="transmembrane region" description="Helical" evidence="8">
    <location>
        <begin position="263"/>
        <end position="283"/>
    </location>
</feature>
<evidence type="ECO:0000256" key="6">
    <source>
        <dbReference type="ARBA" id="ARBA00022989"/>
    </source>
</evidence>
<dbReference type="GO" id="GO:0015104">
    <property type="term" value="F:antimonite transmembrane transporter activity"/>
    <property type="evidence" value="ECO:0007669"/>
    <property type="project" value="TreeGrafter"/>
</dbReference>